<dbReference type="RefSeq" id="WP_090364757.1">
    <property type="nucleotide sequence ID" value="NZ_FNEM01000005.1"/>
</dbReference>
<feature type="domain" description="Outer membrane protein beta-barrel" evidence="3">
    <location>
        <begin position="9"/>
        <end position="167"/>
    </location>
</feature>
<accession>A0A1G8RGS5</accession>
<reference evidence="5" key="1">
    <citation type="submission" date="2016-10" db="EMBL/GenBank/DDBJ databases">
        <authorList>
            <person name="Varghese N."/>
            <person name="Submissions S."/>
        </authorList>
    </citation>
    <scope>NUCLEOTIDE SEQUENCE [LARGE SCALE GENOMIC DNA]</scope>
    <source>
        <strain evidence="5">DSM 23317</strain>
    </source>
</reference>
<sequence length="167" mass="18223">MKKIVFACLLMPMCALASEPAVYVGGQYNFMEVDGGPSVDIGALSGRLGYEFNKNVAVEARLGTGVSDDTLMGVDIELNYYYGVYLRGQMPTDSGFTPYVIAGYTKGELEASDDFDKVKEDENDFSYGIGVDFAATDRLDVGLEYMMYLDKSGVEVSGFSLGATYRF</sequence>
<feature type="signal peptide" evidence="2">
    <location>
        <begin position="1"/>
        <end position="17"/>
    </location>
</feature>
<proteinExistence type="predicted"/>
<name>A0A1G8RGS5_9GAMM</name>
<evidence type="ECO:0000313" key="4">
    <source>
        <dbReference type="EMBL" id="SDJ16196.1"/>
    </source>
</evidence>
<dbReference type="InterPro" id="IPR027385">
    <property type="entry name" value="Beta-barrel_OMP"/>
</dbReference>
<dbReference type="AlphaFoldDB" id="A0A1G8RGS5"/>
<protein>
    <submittedName>
        <fullName evidence="4">Opacity protein</fullName>
    </submittedName>
</protein>
<dbReference type="OrthoDB" id="5901526at2"/>
<evidence type="ECO:0000256" key="1">
    <source>
        <dbReference type="ARBA" id="ARBA00022729"/>
    </source>
</evidence>
<keyword evidence="1 2" id="KW-0732">Signal</keyword>
<evidence type="ECO:0000313" key="5">
    <source>
        <dbReference type="Proteomes" id="UP000199527"/>
    </source>
</evidence>
<dbReference type="Pfam" id="PF13505">
    <property type="entry name" value="OMP_b-brl"/>
    <property type="match status" value="1"/>
</dbReference>
<keyword evidence="5" id="KW-1185">Reference proteome</keyword>
<dbReference type="Gene3D" id="2.40.160.20">
    <property type="match status" value="1"/>
</dbReference>
<dbReference type="EMBL" id="FNEM01000005">
    <property type="protein sequence ID" value="SDJ16196.1"/>
    <property type="molecule type" value="Genomic_DNA"/>
</dbReference>
<gene>
    <name evidence="4" type="ORF">SAMN04488540_105172</name>
</gene>
<dbReference type="Proteomes" id="UP000199527">
    <property type="component" value="Unassembled WGS sequence"/>
</dbReference>
<dbReference type="InterPro" id="IPR011250">
    <property type="entry name" value="OMP/PagP_B-barrel"/>
</dbReference>
<feature type="chain" id="PRO_5011672757" evidence="2">
    <location>
        <begin position="18"/>
        <end position="167"/>
    </location>
</feature>
<evidence type="ECO:0000259" key="3">
    <source>
        <dbReference type="Pfam" id="PF13505"/>
    </source>
</evidence>
<evidence type="ECO:0000256" key="2">
    <source>
        <dbReference type="SAM" id="SignalP"/>
    </source>
</evidence>
<dbReference type="SUPFAM" id="SSF56925">
    <property type="entry name" value="OMPA-like"/>
    <property type="match status" value="1"/>
</dbReference>
<organism evidence="4 5">
    <name type="scientific">Ferrimonas sediminum</name>
    <dbReference type="NCBI Taxonomy" id="718193"/>
    <lineage>
        <taxon>Bacteria</taxon>
        <taxon>Pseudomonadati</taxon>
        <taxon>Pseudomonadota</taxon>
        <taxon>Gammaproteobacteria</taxon>
        <taxon>Alteromonadales</taxon>
        <taxon>Ferrimonadaceae</taxon>
        <taxon>Ferrimonas</taxon>
    </lineage>
</organism>